<dbReference type="Gene3D" id="1.10.10.60">
    <property type="entry name" value="Homeodomain-like"/>
    <property type="match status" value="1"/>
</dbReference>
<dbReference type="PROSITE" id="PS50977">
    <property type="entry name" value="HTH_TETR_2"/>
    <property type="match status" value="1"/>
</dbReference>
<keyword evidence="7" id="KW-1185">Reference proteome</keyword>
<dbReference type="InterPro" id="IPR001647">
    <property type="entry name" value="HTH_TetR"/>
</dbReference>
<evidence type="ECO:0000313" key="6">
    <source>
        <dbReference type="EMBL" id="NMN96403.1"/>
    </source>
</evidence>
<dbReference type="GO" id="GO:0003700">
    <property type="term" value="F:DNA-binding transcription factor activity"/>
    <property type="evidence" value="ECO:0007669"/>
    <property type="project" value="TreeGrafter"/>
</dbReference>
<reference evidence="6 7" key="1">
    <citation type="submission" date="2019-05" db="EMBL/GenBank/DDBJ databases">
        <authorList>
            <person name="Lee S.D."/>
        </authorList>
    </citation>
    <scope>NUCLEOTIDE SEQUENCE [LARGE SCALE GENOMIC DNA]</scope>
    <source>
        <strain evidence="6 7">YC2-7</strain>
    </source>
</reference>
<accession>A0A848KBZ0</accession>
<evidence type="ECO:0000256" key="4">
    <source>
        <dbReference type="PROSITE-ProRule" id="PRU00335"/>
    </source>
</evidence>
<comment type="caution">
    <text evidence="6">The sequence shown here is derived from an EMBL/GenBank/DDBJ whole genome shotgun (WGS) entry which is preliminary data.</text>
</comment>
<dbReference type="PRINTS" id="PR00455">
    <property type="entry name" value="HTHTETR"/>
</dbReference>
<dbReference type="Proteomes" id="UP000535543">
    <property type="component" value="Unassembled WGS sequence"/>
</dbReference>
<evidence type="ECO:0000256" key="3">
    <source>
        <dbReference type="ARBA" id="ARBA00023163"/>
    </source>
</evidence>
<keyword evidence="3" id="KW-0804">Transcription</keyword>
<gene>
    <name evidence="6" type="ORF">FGL95_15285</name>
</gene>
<sequence>MGVGGPARTPAAEVISSASSLVGYCHRVSSDAAPARKRGRPRATAADIEARRQKLIHAAYEVFLEKGYNATSIADITAQAGLGFGTFYKGFENKREILDPVIDYGVQQILGDILLDDVALTITATSLTDFENQLRTIARRIDAAFVARPRLAKFLVLEANTIDDALADRWYGLVELAASLVAGYLERGIESGVLRTGLDVTETSHAVVGIILMAIVRAARDPDAVGSSDKYTDAAISLITSGARAT</sequence>
<dbReference type="AlphaFoldDB" id="A0A848KBZ0"/>
<dbReference type="InterPro" id="IPR009057">
    <property type="entry name" value="Homeodomain-like_sf"/>
</dbReference>
<reference evidence="6 7" key="2">
    <citation type="submission" date="2020-06" db="EMBL/GenBank/DDBJ databases">
        <title>Antribacter stalactiti gen. nov., sp. nov., a new member of the family Nacardiaceae isolated from a cave.</title>
        <authorList>
            <person name="Kim I.S."/>
        </authorList>
    </citation>
    <scope>NUCLEOTIDE SEQUENCE [LARGE SCALE GENOMIC DNA]</scope>
    <source>
        <strain evidence="6 7">YC2-7</strain>
    </source>
</reference>
<dbReference type="PANTHER" id="PTHR30055">
    <property type="entry name" value="HTH-TYPE TRANSCRIPTIONAL REGULATOR RUTR"/>
    <property type="match status" value="1"/>
</dbReference>
<dbReference type="SUPFAM" id="SSF46689">
    <property type="entry name" value="Homeodomain-like"/>
    <property type="match status" value="1"/>
</dbReference>
<dbReference type="InterPro" id="IPR050109">
    <property type="entry name" value="HTH-type_TetR-like_transc_reg"/>
</dbReference>
<evidence type="ECO:0000313" key="7">
    <source>
        <dbReference type="Proteomes" id="UP000535543"/>
    </source>
</evidence>
<dbReference type="GO" id="GO:0000976">
    <property type="term" value="F:transcription cis-regulatory region binding"/>
    <property type="evidence" value="ECO:0007669"/>
    <property type="project" value="TreeGrafter"/>
</dbReference>
<protein>
    <submittedName>
        <fullName evidence="6">TetR/AcrR family transcriptional regulator</fullName>
    </submittedName>
</protein>
<keyword evidence="2 4" id="KW-0238">DNA-binding</keyword>
<dbReference type="Gene3D" id="1.10.357.10">
    <property type="entry name" value="Tetracycline Repressor, domain 2"/>
    <property type="match status" value="1"/>
</dbReference>
<dbReference type="PANTHER" id="PTHR30055:SF234">
    <property type="entry name" value="HTH-TYPE TRANSCRIPTIONAL REGULATOR BETI"/>
    <property type="match status" value="1"/>
</dbReference>
<dbReference type="EMBL" id="VCQU01000005">
    <property type="protein sequence ID" value="NMN96403.1"/>
    <property type="molecule type" value="Genomic_DNA"/>
</dbReference>
<dbReference type="SUPFAM" id="SSF48498">
    <property type="entry name" value="Tetracyclin repressor-like, C-terminal domain"/>
    <property type="match status" value="1"/>
</dbReference>
<dbReference type="Pfam" id="PF00440">
    <property type="entry name" value="TetR_N"/>
    <property type="match status" value="1"/>
</dbReference>
<organism evidence="6 7">
    <name type="scientific">Antrihabitans stalactiti</name>
    <dbReference type="NCBI Taxonomy" id="2584121"/>
    <lineage>
        <taxon>Bacteria</taxon>
        <taxon>Bacillati</taxon>
        <taxon>Actinomycetota</taxon>
        <taxon>Actinomycetes</taxon>
        <taxon>Mycobacteriales</taxon>
        <taxon>Nocardiaceae</taxon>
        <taxon>Antrihabitans</taxon>
    </lineage>
</organism>
<feature type="DNA-binding region" description="H-T-H motif" evidence="4">
    <location>
        <begin position="72"/>
        <end position="91"/>
    </location>
</feature>
<proteinExistence type="predicted"/>
<evidence type="ECO:0000256" key="2">
    <source>
        <dbReference type="ARBA" id="ARBA00023125"/>
    </source>
</evidence>
<name>A0A848KBZ0_9NOCA</name>
<dbReference type="InterPro" id="IPR036271">
    <property type="entry name" value="Tet_transcr_reg_TetR-rel_C_sf"/>
</dbReference>
<feature type="domain" description="HTH tetR-type" evidence="5">
    <location>
        <begin position="49"/>
        <end position="109"/>
    </location>
</feature>
<evidence type="ECO:0000256" key="1">
    <source>
        <dbReference type="ARBA" id="ARBA00023015"/>
    </source>
</evidence>
<keyword evidence="1" id="KW-0805">Transcription regulation</keyword>
<evidence type="ECO:0000259" key="5">
    <source>
        <dbReference type="PROSITE" id="PS50977"/>
    </source>
</evidence>